<dbReference type="AlphaFoldDB" id="A0A316AKW1"/>
<evidence type="ECO:0000256" key="1">
    <source>
        <dbReference type="SAM" id="SignalP"/>
    </source>
</evidence>
<dbReference type="PANTHER" id="PTHR40590">
    <property type="entry name" value="CYTOPLASMIC PROTEIN-RELATED"/>
    <property type="match status" value="1"/>
</dbReference>
<evidence type="ECO:0008006" key="4">
    <source>
        <dbReference type="Google" id="ProtNLM"/>
    </source>
</evidence>
<name>A0A316AKW1_9BACT</name>
<dbReference type="EMBL" id="QGDT01000006">
    <property type="protein sequence ID" value="PWJ57674.1"/>
    <property type="molecule type" value="Genomic_DNA"/>
</dbReference>
<evidence type="ECO:0000313" key="2">
    <source>
        <dbReference type="EMBL" id="PWJ57674.1"/>
    </source>
</evidence>
<gene>
    <name evidence="2" type="ORF">CLV98_106146</name>
</gene>
<dbReference type="Pfam" id="PF01963">
    <property type="entry name" value="TraB_PrgY_gumN"/>
    <property type="match status" value="1"/>
</dbReference>
<sequence>MMDTRKFAVLILSLCALLAQAQVPKDKTLLWSISGQGLPQTSYLFGTMHLVCENDFELDQSVQDKLRQSQQLVLEVDMDDPEMASKMMQAMFMKDGSTLQDLMAPATYQHLEGYFKDSLGYDLALFQNTLPFLLLGPMFNGLLDCEPKSFENELMTIAMEQKLEVVGLESIEEQMAVLGKIPYAKQAEMVTALVANLPKAKEEFRSLVATYQTQDIDRLYRLSENSEFDMQTYDKELLADRNQAWIGRMAEGMKVKSSFFAVGAAHLGGEEGLISLLRDAGYEVLPVFK</sequence>
<dbReference type="InterPro" id="IPR047111">
    <property type="entry name" value="YbaP-like"/>
</dbReference>
<reference evidence="2 3" key="1">
    <citation type="submission" date="2018-03" db="EMBL/GenBank/DDBJ databases">
        <title>Genomic Encyclopedia of Archaeal and Bacterial Type Strains, Phase II (KMG-II): from individual species to whole genera.</title>
        <authorList>
            <person name="Goeker M."/>
        </authorList>
    </citation>
    <scope>NUCLEOTIDE SEQUENCE [LARGE SCALE GENOMIC DNA]</scope>
    <source>
        <strain evidence="2 3">DSM 100346</strain>
    </source>
</reference>
<dbReference type="OrthoDB" id="9798714at2"/>
<accession>A0A316AKW1</accession>
<dbReference type="PANTHER" id="PTHR40590:SF1">
    <property type="entry name" value="CYTOPLASMIC PROTEIN"/>
    <property type="match status" value="1"/>
</dbReference>
<dbReference type="InterPro" id="IPR002816">
    <property type="entry name" value="TraB/PrgY/GumN_fam"/>
</dbReference>
<dbReference type="CDD" id="cd14789">
    <property type="entry name" value="Tiki"/>
    <property type="match status" value="1"/>
</dbReference>
<dbReference type="RefSeq" id="WP_109674831.1">
    <property type="nucleotide sequence ID" value="NZ_QGDT01000006.1"/>
</dbReference>
<comment type="caution">
    <text evidence="2">The sequence shown here is derived from an EMBL/GenBank/DDBJ whole genome shotgun (WGS) entry which is preliminary data.</text>
</comment>
<keyword evidence="1" id="KW-0732">Signal</keyword>
<feature type="signal peptide" evidence="1">
    <location>
        <begin position="1"/>
        <end position="21"/>
    </location>
</feature>
<evidence type="ECO:0000313" key="3">
    <source>
        <dbReference type="Proteomes" id="UP000245880"/>
    </source>
</evidence>
<keyword evidence="3" id="KW-1185">Reference proteome</keyword>
<proteinExistence type="predicted"/>
<organism evidence="2 3">
    <name type="scientific">Dyadobacter jejuensis</name>
    <dbReference type="NCBI Taxonomy" id="1082580"/>
    <lineage>
        <taxon>Bacteria</taxon>
        <taxon>Pseudomonadati</taxon>
        <taxon>Bacteroidota</taxon>
        <taxon>Cytophagia</taxon>
        <taxon>Cytophagales</taxon>
        <taxon>Spirosomataceae</taxon>
        <taxon>Dyadobacter</taxon>
    </lineage>
</organism>
<dbReference type="Proteomes" id="UP000245880">
    <property type="component" value="Unassembled WGS sequence"/>
</dbReference>
<feature type="chain" id="PRO_5016233206" description="TraB family protein" evidence="1">
    <location>
        <begin position="22"/>
        <end position="289"/>
    </location>
</feature>
<protein>
    <recommendedName>
        <fullName evidence="4">TraB family protein</fullName>
    </recommendedName>
</protein>